<accession>A0A1F5WG58</accession>
<comment type="subunit">
    <text evidence="3">Homodimer.</text>
</comment>
<evidence type="ECO:0000256" key="2">
    <source>
        <dbReference type="ARBA" id="ARBA00023186"/>
    </source>
</evidence>
<dbReference type="GO" id="GO:0051082">
    <property type="term" value="F:unfolded protein binding"/>
    <property type="evidence" value="ECO:0007669"/>
    <property type="project" value="TreeGrafter"/>
</dbReference>
<dbReference type="HAMAP" id="MF_01151">
    <property type="entry name" value="GrpE"/>
    <property type="match status" value="1"/>
</dbReference>
<keyword evidence="3" id="KW-0346">Stress response</keyword>
<dbReference type="PRINTS" id="PR00773">
    <property type="entry name" value="GRPEPROTEIN"/>
</dbReference>
<gene>
    <name evidence="3" type="primary">grpE</name>
    <name evidence="5" type="ORF">A3J56_02885</name>
</gene>
<dbReference type="Gene3D" id="3.90.20.20">
    <property type="match status" value="1"/>
</dbReference>
<keyword evidence="2 3" id="KW-0143">Chaperone</keyword>
<dbReference type="Gene3D" id="2.30.22.10">
    <property type="entry name" value="Head domain of nucleotide exchange factor GrpE"/>
    <property type="match status" value="1"/>
</dbReference>
<evidence type="ECO:0000256" key="3">
    <source>
        <dbReference type="HAMAP-Rule" id="MF_01151"/>
    </source>
</evidence>
<comment type="similarity">
    <text evidence="1 3 4">Belongs to the GrpE family.</text>
</comment>
<comment type="caution">
    <text evidence="5">The sequence shown here is derived from an EMBL/GenBank/DDBJ whole genome shotgun (WGS) entry which is preliminary data.</text>
</comment>
<dbReference type="EMBL" id="MFHQ01000010">
    <property type="protein sequence ID" value="OGF74606.1"/>
    <property type="molecule type" value="Genomic_DNA"/>
</dbReference>
<keyword evidence="3" id="KW-0963">Cytoplasm</keyword>
<dbReference type="Pfam" id="PF01025">
    <property type="entry name" value="GrpE"/>
    <property type="match status" value="1"/>
</dbReference>
<dbReference type="AlphaFoldDB" id="A0A1F5WG58"/>
<protein>
    <recommendedName>
        <fullName evidence="3">Protein GrpE</fullName>
    </recommendedName>
    <alternativeName>
        <fullName evidence="3">HSP-70 cofactor</fullName>
    </alternativeName>
</protein>
<dbReference type="GO" id="GO:0051087">
    <property type="term" value="F:protein-folding chaperone binding"/>
    <property type="evidence" value="ECO:0007669"/>
    <property type="project" value="InterPro"/>
</dbReference>
<dbReference type="GO" id="GO:0000774">
    <property type="term" value="F:adenyl-nucleotide exchange factor activity"/>
    <property type="evidence" value="ECO:0007669"/>
    <property type="project" value="InterPro"/>
</dbReference>
<evidence type="ECO:0000313" key="5">
    <source>
        <dbReference type="EMBL" id="OGF74606.1"/>
    </source>
</evidence>
<evidence type="ECO:0000256" key="1">
    <source>
        <dbReference type="ARBA" id="ARBA00009054"/>
    </source>
</evidence>
<dbReference type="Proteomes" id="UP000178406">
    <property type="component" value="Unassembled WGS sequence"/>
</dbReference>
<dbReference type="PANTHER" id="PTHR21237:SF23">
    <property type="entry name" value="GRPE PROTEIN HOMOLOG, MITOCHONDRIAL"/>
    <property type="match status" value="1"/>
</dbReference>
<evidence type="ECO:0000256" key="4">
    <source>
        <dbReference type="RuleBase" id="RU004478"/>
    </source>
</evidence>
<dbReference type="InterPro" id="IPR009012">
    <property type="entry name" value="GrpE_head"/>
</dbReference>
<dbReference type="SUPFAM" id="SSF58014">
    <property type="entry name" value="Coiled-coil domain of nucleotide exchange factor GrpE"/>
    <property type="match status" value="1"/>
</dbReference>
<reference evidence="5 6" key="1">
    <citation type="journal article" date="2016" name="Nat. Commun.">
        <title>Thousands of microbial genomes shed light on interconnected biogeochemical processes in an aquifer system.</title>
        <authorList>
            <person name="Anantharaman K."/>
            <person name="Brown C.T."/>
            <person name="Hug L.A."/>
            <person name="Sharon I."/>
            <person name="Castelle C.J."/>
            <person name="Probst A.J."/>
            <person name="Thomas B.C."/>
            <person name="Singh A."/>
            <person name="Wilkins M.J."/>
            <person name="Karaoz U."/>
            <person name="Brodie E.L."/>
            <person name="Williams K.H."/>
            <person name="Hubbard S.S."/>
            <person name="Banfield J.F."/>
        </authorList>
    </citation>
    <scope>NUCLEOTIDE SEQUENCE [LARGE SCALE GENOMIC DNA]</scope>
</reference>
<dbReference type="GO" id="GO:0006457">
    <property type="term" value="P:protein folding"/>
    <property type="evidence" value="ECO:0007669"/>
    <property type="project" value="InterPro"/>
</dbReference>
<dbReference type="SUPFAM" id="SSF51064">
    <property type="entry name" value="Head domain of nucleotide exchange factor GrpE"/>
    <property type="match status" value="1"/>
</dbReference>
<dbReference type="GO" id="GO:0005737">
    <property type="term" value="C:cytoplasm"/>
    <property type="evidence" value="ECO:0007669"/>
    <property type="project" value="UniProtKB-SubCell"/>
</dbReference>
<name>A0A1F5WG58_9BACT</name>
<comment type="subcellular location">
    <subcellularLocation>
        <location evidence="3">Cytoplasm</location>
    </subcellularLocation>
</comment>
<sequence>MDDIEFIEEGEDPKEKLKKIRDALAVCQKERDEYLAGWQRAKADFINARRDEEKEREKFRKFANTVLLYDLLLLADSLDMSAAHGADDGTQNIQRQFQELLKRYGVVPFESIGAPFAPSHHEALEEITVDDKTQSGIIIEEIQKGYMIYDKVLRPAKVKVGNYKQN</sequence>
<dbReference type="InterPro" id="IPR013805">
    <property type="entry name" value="GrpE_CC"/>
</dbReference>
<dbReference type="STRING" id="1798338.A3J56_02885"/>
<comment type="function">
    <text evidence="3">Participates actively in the response to hyperosmotic and heat shock by preventing the aggregation of stress-denatured proteins, in association with DnaK and GrpE. It is the nucleotide exchange factor for DnaK and may function as a thermosensor. Unfolded proteins bind initially to DnaJ; upon interaction with the DnaJ-bound protein, DnaK hydrolyzes its bound ATP, resulting in the formation of a stable complex. GrpE releases ADP from DnaK; ATP binding to DnaK triggers the release of the substrate protein, thus completing the reaction cycle. Several rounds of ATP-dependent interactions between DnaJ, DnaK and GrpE are required for fully efficient folding.</text>
</comment>
<dbReference type="PANTHER" id="PTHR21237">
    <property type="entry name" value="GRPE PROTEIN"/>
    <property type="match status" value="1"/>
</dbReference>
<proteinExistence type="inferred from homology"/>
<dbReference type="GO" id="GO:0042803">
    <property type="term" value="F:protein homodimerization activity"/>
    <property type="evidence" value="ECO:0007669"/>
    <property type="project" value="InterPro"/>
</dbReference>
<organism evidence="5 6">
    <name type="scientific">Candidatus Giovannonibacteria bacterium RIFCSPHIGHO2_02_FULL_46_20</name>
    <dbReference type="NCBI Taxonomy" id="1798338"/>
    <lineage>
        <taxon>Bacteria</taxon>
        <taxon>Candidatus Giovannoniibacteriota</taxon>
    </lineage>
</organism>
<dbReference type="InterPro" id="IPR000740">
    <property type="entry name" value="GrpE"/>
</dbReference>
<evidence type="ECO:0000313" key="6">
    <source>
        <dbReference type="Proteomes" id="UP000178406"/>
    </source>
</evidence>